<keyword evidence="7" id="KW-1185">Reference proteome</keyword>
<dbReference type="Pfam" id="PF20782">
    <property type="entry name" value="TssR_VWA"/>
    <property type="match status" value="1"/>
</dbReference>
<dbReference type="Pfam" id="PF17643">
    <property type="entry name" value="TssR"/>
    <property type="match status" value="1"/>
</dbReference>
<evidence type="ECO:0000313" key="6">
    <source>
        <dbReference type="EMBL" id="WCT10470.1"/>
    </source>
</evidence>
<name>A0ABY7T206_9SPHI</name>
<dbReference type="InterPro" id="IPR049358">
    <property type="entry name" value="T6SS_TssR-like_C"/>
</dbReference>
<proteinExistence type="predicted"/>
<protein>
    <submittedName>
        <fullName evidence="6">Type VI secretion system protein TssR</fullName>
    </submittedName>
</protein>
<gene>
    <name evidence="6" type="primary">tssR</name>
    <name evidence="6" type="ORF">PQO05_17170</name>
</gene>
<dbReference type="SUPFAM" id="SSF53300">
    <property type="entry name" value="vWA-like"/>
    <property type="match status" value="1"/>
</dbReference>
<feature type="domain" description="Type VI secretion system TssR-like VWA" evidence="5">
    <location>
        <begin position="292"/>
        <end position="594"/>
    </location>
</feature>
<reference evidence="6 7" key="1">
    <citation type="submission" date="2023-02" db="EMBL/GenBank/DDBJ databases">
        <title>Genome sequence of Mucilaginibacter jinjuensis strain KACC 16571.</title>
        <authorList>
            <person name="Kim S."/>
            <person name="Heo J."/>
            <person name="Kwon S.-W."/>
        </authorList>
    </citation>
    <scope>NUCLEOTIDE SEQUENCE [LARGE SCALE GENOMIC DNA]</scope>
    <source>
        <strain evidence="6 7">KACC 16571</strain>
    </source>
</reference>
<evidence type="ECO:0000259" key="3">
    <source>
        <dbReference type="Pfam" id="PF20780"/>
    </source>
</evidence>
<feature type="domain" description="Type VI secretion system TssR-like second" evidence="3">
    <location>
        <begin position="143"/>
        <end position="229"/>
    </location>
</feature>
<feature type="chain" id="PRO_5046801441" evidence="1">
    <location>
        <begin position="19"/>
        <end position="791"/>
    </location>
</feature>
<feature type="domain" description="Type VI secretion system TssR-like N-terminal barrel" evidence="2">
    <location>
        <begin position="32"/>
        <end position="129"/>
    </location>
</feature>
<dbReference type="RefSeq" id="WP_273628658.1">
    <property type="nucleotide sequence ID" value="NZ_CP117167.1"/>
</dbReference>
<dbReference type="Pfam" id="PF20780">
    <property type="entry name" value="TssR_M"/>
    <property type="match status" value="1"/>
</dbReference>
<evidence type="ECO:0000259" key="2">
    <source>
        <dbReference type="Pfam" id="PF17643"/>
    </source>
</evidence>
<feature type="signal peptide" evidence="1">
    <location>
        <begin position="1"/>
        <end position="18"/>
    </location>
</feature>
<evidence type="ECO:0000259" key="4">
    <source>
        <dbReference type="Pfam" id="PF20781"/>
    </source>
</evidence>
<sequence>MKNLLYIAFILTTLAANAQSPVSINKKVATLPAAFEKPNNKTNVYDDGKSTSLPWIVFSDRDENYTYTAPGGSLVMKKIKFMEPFYVSETRNGYLKLIKYQDGMVQGRKLTNKKAALSYGWINKDKVLLWQSAYVNANSGYPEKAIAIVSGKGPLINPRVYYDKKDSLFVYTSPEMEHKKTKVALNQIVYIFKKSPDGKTVLVGSEGQLLADSAARSIYGWVPSDAVHSWGERLYIGAAKPGYDAEDSAAVIINQGITFNGPSTPFVFDPLMDTGEPLLRSLPVTSYPTDSNATGNLKVGIATDVYDKSHNSIMNIKGGHLSYNEYLAIRKNIHKINVIFVVDGGSAMRSYFSGLTSTIQSFENIFAPYYKGNQISYGAVVYRSSIGCNAGGIDQQPFSTDYRKVINFLDKQAAITNGCTVGANSQPVFEGLHTSLNMFNAHKNETNLIVLIGSTGNNPESDNTYDMATEVANADARLLAIQVYSDYNPIYNNFVIQSRKLVSESAVLLAERKKNRMVVGEGLSNTQQFNVSLSDSISFYLDYPKNSLIQGAVIFPPKGVVKTNLAMDGALKRLMMETQTDIYTQTHTLDSVFRLTGREHRYVNTIVSSQLAAPVPDSLGDNMPHNAFKYYMNAEVPANLVSAHPDQLQYLVILNQAEYKQLSDLLSLMIGENLQQDAGNYRKQLYKNYINIVRKNMGLKDFPKSDIKNMQLGDYIRKTTGIVVPANKKELLKYKVVDLKDASDMPQQQFEAYINYLIKSRNTIKQQALLQQHFTSNGKVYYYITQANWSN</sequence>
<dbReference type="InterPro" id="IPR040530">
    <property type="entry name" value="T6SS_TssR-like_N"/>
</dbReference>
<dbReference type="Proteomes" id="UP001216139">
    <property type="component" value="Chromosome"/>
</dbReference>
<evidence type="ECO:0000313" key="7">
    <source>
        <dbReference type="Proteomes" id="UP001216139"/>
    </source>
</evidence>
<accession>A0ABY7T206</accession>
<dbReference type="InterPro" id="IPR036465">
    <property type="entry name" value="vWFA_dom_sf"/>
</dbReference>
<dbReference type="InterPro" id="IPR049360">
    <property type="entry name" value="T6SS_TssR-like_VWA"/>
</dbReference>
<keyword evidence="1" id="KW-0732">Signal</keyword>
<dbReference type="InterPro" id="IPR049359">
    <property type="entry name" value="T6SS_TssR-like_dom_2"/>
</dbReference>
<dbReference type="Pfam" id="PF20781">
    <property type="entry name" value="TssR_C"/>
    <property type="match status" value="1"/>
</dbReference>
<dbReference type="Gene3D" id="3.40.50.410">
    <property type="entry name" value="von Willebrand factor, type A domain"/>
    <property type="match status" value="1"/>
</dbReference>
<organism evidence="6 7">
    <name type="scientific">Mucilaginibacter jinjuensis</name>
    <dbReference type="NCBI Taxonomy" id="1176721"/>
    <lineage>
        <taxon>Bacteria</taxon>
        <taxon>Pseudomonadati</taxon>
        <taxon>Bacteroidota</taxon>
        <taxon>Sphingobacteriia</taxon>
        <taxon>Sphingobacteriales</taxon>
        <taxon>Sphingobacteriaceae</taxon>
        <taxon>Mucilaginibacter</taxon>
    </lineage>
</organism>
<evidence type="ECO:0000259" key="5">
    <source>
        <dbReference type="Pfam" id="PF20782"/>
    </source>
</evidence>
<dbReference type="EMBL" id="CP117167">
    <property type="protein sequence ID" value="WCT10470.1"/>
    <property type="molecule type" value="Genomic_DNA"/>
</dbReference>
<evidence type="ECO:0000256" key="1">
    <source>
        <dbReference type="SAM" id="SignalP"/>
    </source>
</evidence>
<feature type="domain" description="Type VI secretion system TssR-like C-terminal" evidence="4">
    <location>
        <begin position="648"/>
        <end position="788"/>
    </location>
</feature>